<evidence type="ECO:0000256" key="10">
    <source>
        <dbReference type="ARBA" id="ARBA00022833"/>
    </source>
</evidence>
<name>A0A9D3VNY1_9ROSI</name>
<dbReference type="Pfam" id="PF13639">
    <property type="entry name" value="zf-RING_2"/>
    <property type="match status" value="1"/>
</dbReference>
<evidence type="ECO:0000256" key="2">
    <source>
        <dbReference type="ARBA" id="ARBA00004167"/>
    </source>
</evidence>
<comment type="catalytic activity">
    <reaction evidence="1">
        <text>S-ubiquitinyl-[E2 ubiquitin-conjugating enzyme]-L-cysteine + [acceptor protein]-L-lysine = [E2 ubiquitin-conjugating enzyme]-L-cysteine + N(6)-ubiquitinyl-[acceptor protein]-L-lysine.</text>
        <dbReference type="EC" id="2.3.2.27"/>
    </reaction>
</comment>
<evidence type="ECO:0000256" key="11">
    <source>
        <dbReference type="ARBA" id="ARBA00022989"/>
    </source>
</evidence>
<keyword evidence="5" id="KW-0808">Transferase</keyword>
<keyword evidence="18" id="KW-1185">Reference proteome</keyword>
<keyword evidence="8 14" id="KW-0863">Zinc-finger</keyword>
<comment type="caution">
    <text evidence="17">The sequence shown here is derived from an EMBL/GenBank/DDBJ whole genome shotgun (WGS) entry which is preliminary data.</text>
</comment>
<dbReference type="GO" id="GO:0016020">
    <property type="term" value="C:membrane"/>
    <property type="evidence" value="ECO:0007669"/>
    <property type="project" value="UniProtKB-SubCell"/>
</dbReference>
<evidence type="ECO:0000259" key="16">
    <source>
        <dbReference type="PROSITE" id="PS50089"/>
    </source>
</evidence>
<protein>
    <recommendedName>
        <fullName evidence="4">RING-type E3 ubiquitin transferase</fullName>
        <ecNumber evidence="4">2.3.2.27</ecNumber>
    </recommendedName>
</protein>
<evidence type="ECO:0000313" key="17">
    <source>
        <dbReference type="EMBL" id="KAH1090108.1"/>
    </source>
</evidence>
<evidence type="ECO:0000313" key="18">
    <source>
        <dbReference type="Proteomes" id="UP000828251"/>
    </source>
</evidence>
<dbReference type="OrthoDB" id="8062037at2759"/>
<dbReference type="GO" id="GO:0016567">
    <property type="term" value="P:protein ubiquitination"/>
    <property type="evidence" value="ECO:0007669"/>
    <property type="project" value="InterPro"/>
</dbReference>
<evidence type="ECO:0000256" key="13">
    <source>
        <dbReference type="ARBA" id="ARBA00024209"/>
    </source>
</evidence>
<dbReference type="InterPro" id="IPR001841">
    <property type="entry name" value="Znf_RING"/>
</dbReference>
<dbReference type="PANTHER" id="PTHR46913">
    <property type="entry name" value="RING-H2 FINGER PROTEIN ATL16"/>
    <property type="match status" value="1"/>
</dbReference>
<dbReference type="PANTHER" id="PTHR46913:SF1">
    <property type="entry name" value="RING-H2 FINGER PROTEIN ATL16"/>
    <property type="match status" value="1"/>
</dbReference>
<evidence type="ECO:0000256" key="4">
    <source>
        <dbReference type="ARBA" id="ARBA00012483"/>
    </source>
</evidence>
<evidence type="ECO:0000256" key="8">
    <source>
        <dbReference type="ARBA" id="ARBA00022771"/>
    </source>
</evidence>
<gene>
    <name evidence="17" type="ORF">J1N35_017365</name>
</gene>
<keyword evidence="11 15" id="KW-1133">Transmembrane helix</keyword>
<keyword evidence="9" id="KW-0833">Ubl conjugation pathway</keyword>
<dbReference type="GO" id="GO:0008270">
    <property type="term" value="F:zinc ion binding"/>
    <property type="evidence" value="ECO:0007669"/>
    <property type="project" value="UniProtKB-KW"/>
</dbReference>
<evidence type="ECO:0000256" key="3">
    <source>
        <dbReference type="ARBA" id="ARBA00004906"/>
    </source>
</evidence>
<accession>A0A9D3VNY1</accession>
<dbReference type="GO" id="GO:0061630">
    <property type="term" value="F:ubiquitin protein ligase activity"/>
    <property type="evidence" value="ECO:0007669"/>
    <property type="project" value="UniProtKB-EC"/>
</dbReference>
<dbReference type="Gene3D" id="3.30.40.10">
    <property type="entry name" value="Zinc/RING finger domain, C3HC4 (zinc finger)"/>
    <property type="match status" value="1"/>
</dbReference>
<dbReference type="SMART" id="SM00184">
    <property type="entry name" value="RING"/>
    <property type="match status" value="1"/>
</dbReference>
<dbReference type="AlphaFoldDB" id="A0A9D3VNY1"/>
<dbReference type="InterPro" id="IPR044600">
    <property type="entry name" value="ATL1/ATL16-like"/>
</dbReference>
<evidence type="ECO:0000256" key="6">
    <source>
        <dbReference type="ARBA" id="ARBA00022692"/>
    </source>
</evidence>
<keyword evidence="6 15" id="KW-0812">Transmembrane</keyword>
<sequence>MQSPPVLTPPRMDDDDDGGRGGHVFRFSPVLVGLLGVIAGAIVVATYHLVYTICTCYRRPTVETANSTTQDVVDQIPRERPRQRNRGASTIPTLIPIFRYSKDCNEDTCAICLGDFKDGEQIRVLPDCLHFFHVGCIDKWLNLHSNCPLCRAGTSPPQQVAVSLPESSISISTGLGRLPDLRV</sequence>
<dbReference type="InterPro" id="IPR013083">
    <property type="entry name" value="Znf_RING/FYVE/PHD"/>
</dbReference>
<dbReference type="Proteomes" id="UP000828251">
    <property type="component" value="Unassembled WGS sequence"/>
</dbReference>
<keyword evidence="10" id="KW-0862">Zinc</keyword>
<evidence type="ECO:0000256" key="15">
    <source>
        <dbReference type="SAM" id="Phobius"/>
    </source>
</evidence>
<evidence type="ECO:0000256" key="9">
    <source>
        <dbReference type="ARBA" id="ARBA00022786"/>
    </source>
</evidence>
<dbReference type="PROSITE" id="PS50089">
    <property type="entry name" value="ZF_RING_2"/>
    <property type="match status" value="1"/>
</dbReference>
<keyword evidence="7" id="KW-0479">Metal-binding</keyword>
<feature type="transmembrane region" description="Helical" evidence="15">
    <location>
        <begin position="30"/>
        <end position="50"/>
    </location>
</feature>
<feature type="domain" description="RING-type" evidence="16">
    <location>
        <begin position="109"/>
        <end position="151"/>
    </location>
</feature>
<evidence type="ECO:0000256" key="5">
    <source>
        <dbReference type="ARBA" id="ARBA00022679"/>
    </source>
</evidence>
<organism evidence="17 18">
    <name type="scientific">Gossypium stocksii</name>
    <dbReference type="NCBI Taxonomy" id="47602"/>
    <lineage>
        <taxon>Eukaryota</taxon>
        <taxon>Viridiplantae</taxon>
        <taxon>Streptophyta</taxon>
        <taxon>Embryophyta</taxon>
        <taxon>Tracheophyta</taxon>
        <taxon>Spermatophyta</taxon>
        <taxon>Magnoliopsida</taxon>
        <taxon>eudicotyledons</taxon>
        <taxon>Gunneridae</taxon>
        <taxon>Pentapetalae</taxon>
        <taxon>rosids</taxon>
        <taxon>malvids</taxon>
        <taxon>Malvales</taxon>
        <taxon>Malvaceae</taxon>
        <taxon>Malvoideae</taxon>
        <taxon>Gossypium</taxon>
    </lineage>
</organism>
<evidence type="ECO:0000256" key="7">
    <source>
        <dbReference type="ARBA" id="ARBA00022723"/>
    </source>
</evidence>
<evidence type="ECO:0000256" key="1">
    <source>
        <dbReference type="ARBA" id="ARBA00000900"/>
    </source>
</evidence>
<dbReference type="EC" id="2.3.2.27" evidence="4"/>
<comment type="similarity">
    <text evidence="13">Belongs to the RING-type zinc finger family. ATL subfamily.</text>
</comment>
<evidence type="ECO:0000256" key="12">
    <source>
        <dbReference type="ARBA" id="ARBA00023136"/>
    </source>
</evidence>
<keyword evidence="12 15" id="KW-0472">Membrane</keyword>
<reference evidence="17 18" key="1">
    <citation type="journal article" date="2021" name="Plant Biotechnol. J.">
        <title>Multi-omics assisted identification of the key and species-specific regulatory components of drought-tolerant mechanisms in Gossypium stocksii.</title>
        <authorList>
            <person name="Yu D."/>
            <person name="Ke L."/>
            <person name="Zhang D."/>
            <person name="Wu Y."/>
            <person name="Sun Y."/>
            <person name="Mei J."/>
            <person name="Sun J."/>
            <person name="Sun Y."/>
        </authorList>
    </citation>
    <scope>NUCLEOTIDE SEQUENCE [LARGE SCALE GENOMIC DNA]</scope>
    <source>
        <strain evidence="18">cv. E1</strain>
        <tissue evidence="17">Leaf</tissue>
    </source>
</reference>
<dbReference type="EMBL" id="JAIQCV010000006">
    <property type="protein sequence ID" value="KAH1090108.1"/>
    <property type="molecule type" value="Genomic_DNA"/>
</dbReference>
<proteinExistence type="inferred from homology"/>
<evidence type="ECO:0000256" key="14">
    <source>
        <dbReference type="PROSITE-ProRule" id="PRU00175"/>
    </source>
</evidence>
<comment type="pathway">
    <text evidence="3">Protein modification; protein ubiquitination.</text>
</comment>
<dbReference type="CDD" id="cd16461">
    <property type="entry name" value="RING-H2_EL5-like"/>
    <property type="match status" value="1"/>
</dbReference>
<dbReference type="SUPFAM" id="SSF57850">
    <property type="entry name" value="RING/U-box"/>
    <property type="match status" value="1"/>
</dbReference>
<comment type="subcellular location">
    <subcellularLocation>
        <location evidence="2">Membrane</location>
        <topology evidence="2">Single-pass membrane protein</topology>
    </subcellularLocation>
</comment>